<keyword evidence="5" id="KW-1185">Reference proteome</keyword>
<name>A0ABS5NE18_TSUPA</name>
<evidence type="ECO:0008006" key="6">
    <source>
        <dbReference type="Google" id="ProtNLM"/>
    </source>
</evidence>
<evidence type="ECO:0000259" key="3">
    <source>
        <dbReference type="Pfam" id="PF24092"/>
    </source>
</evidence>
<sequence>MTLRKIAVLCVGVLLPMSGCSVVVPGSGVPDPNDPVMTLDTGNLPTTPRKPLTSEAQQRVLAANMLGDRAVAPWDVDPAFITAGSRSVQVVLSSQNLGSGMETSMRELLGRGGIQYGFASARHVDRSAVTTGLVTYLLRMTDDASATDVVGGFRTEPSEGRDDAITERPDVIAKRYDPIPGAPHTTIALMFNLGPIVVFMRSWGADPAKAHRNAVLAIDRQRSLLAGFAPPGPSDVTSLPVDKDGIVSYTVTATPPTQGTFDPDYGFRSAAGQLHWSEDPIATARLFAKAGVDLVGYGRNIVFRARDPEGAQMLANEWHNRSADEKKATGFSIAGLPTAKCRTYATGALDEPRSTCYLPVGRYLSEYSDSQPEKVRQVTSAAYLILRHAS</sequence>
<gene>
    <name evidence="4" type="ORF">KFZ73_11620</name>
</gene>
<evidence type="ECO:0000313" key="5">
    <source>
        <dbReference type="Proteomes" id="UP000676853"/>
    </source>
</evidence>
<protein>
    <recommendedName>
        <fullName evidence="6">Lipoprotein</fullName>
    </recommendedName>
</protein>
<dbReference type="InterPro" id="IPR055797">
    <property type="entry name" value="DUF7373"/>
</dbReference>
<reference evidence="4 5" key="1">
    <citation type="submission" date="2021-04" db="EMBL/GenBank/DDBJ databases">
        <title>Whole genome sequence analysis of a thiophenic sulfur metabolizing bacteria.</title>
        <authorList>
            <person name="Akhtar N."/>
            <person name="Akram J."/>
            <person name="Aslam A."/>
        </authorList>
    </citation>
    <scope>NUCLEOTIDE SEQUENCE [LARGE SCALE GENOMIC DNA]</scope>
    <source>
        <strain evidence="4 5">3OW</strain>
    </source>
</reference>
<dbReference type="Pfam" id="PF24092">
    <property type="entry name" value="DUF7373_C"/>
    <property type="match status" value="1"/>
</dbReference>
<evidence type="ECO:0000259" key="2">
    <source>
        <dbReference type="Pfam" id="PF24088"/>
    </source>
</evidence>
<dbReference type="Proteomes" id="UP000676853">
    <property type="component" value="Unassembled WGS sequence"/>
</dbReference>
<evidence type="ECO:0000313" key="4">
    <source>
        <dbReference type="EMBL" id="MBS4101887.1"/>
    </source>
</evidence>
<feature type="domain" description="DUF7373" evidence="3">
    <location>
        <begin position="269"/>
        <end position="386"/>
    </location>
</feature>
<organism evidence="4 5">
    <name type="scientific">Tsukamurella paurometabola</name>
    <name type="common">Corynebacterium paurometabolum</name>
    <dbReference type="NCBI Taxonomy" id="2061"/>
    <lineage>
        <taxon>Bacteria</taxon>
        <taxon>Bacillati</taxon>
        <taxon>Actinomycetota</taxon>
        <taxon>Actinomycetes</taxon>
        <taxon>Mycobacteriales</taxon>
        <taxon>Tsukamurellaceae</taxon>
        <taxon>Tsukamurella</taxon>
    </lineage>
</organism>
<feature type="domain" description="DUF7373" evidence="2">
    <location>
        <begin position="53"/>
        <end position="241"/>
    </location>
</feature>
<feature type="signal peptide" evidence="1">
    <location>
        <begin position="1"/>
        <end position="21"/>
    </location>
</feature>
<keyword evidence="1" id="KW-0732">Signal</keyword>
<evidence type="ECO:0000256" key="1">
    <source>
        <dbReference type="SAM" id="SignalP"/>
    </source>
</evidence>
<proteinExistence type="predicted"/>
<comment type="caution">
    <text evidence="4">The sequence shown here is derived from an EMBL/GenBank/DDBJ whole genome shotgun (WGS) entry which is preliminary data.</text>
</comment>
<dbReference type="Pfam" id="PF24088">
    <property type="entry name" value="DUF7373"/>
    <property type="match status" value="1"/>
</dbReference>
<accession>A0ABS5NE18</accession>
<dbReference type="EMBL" id="JAGXOE010000024">
    <property type="protein sequence ID" value="MBS4101887.1"/>
    <property type="molecule type" value="Genomic_DNA"/>
</dbReference>
<feature type="chain" id="PRO_5047057597" description="Lipoprotein" evidence="1">
    <location>
        <begin position="22"/>
        <end position="390"/>
    </location>
</feature>
<dbReference type="InterPro" id="IPR056463">
    <property type="entry name" value="DUF7373_C"/>
</dbReference>
<dbReference type="RefSeq" id="WP_212553772.1">
    <property type="nucleotide sequence ID" value="NZ_JAGXOE010000024.1"/>
</dbReference>